<keyword evidence="1" id="KW-0472">Membrane</keyword>
<reference evidence="2" key="1">
    <citation type="submission" date="2021-06" db="EMBL/GenBank/DDBJ databases">
        <authorList>
            <person name="Hodson N. C."/>
            <person name="Mongue J. A."/>
            <person name="Jaron S. K."/>
        </authorList>
    </citation>
    <scope>NUCLEOTIDE SEQUENCE</scope>
</reference>
<dbReference type="EMBL" id="CAJVCH010162871">
    <property type="protein sequence ID" value="CAG7728396.1"/>
    <property type="molecule type" value="Genomic_DNA"/>
</dbReference>
<evidence type="ECO:0000256" key="1">
    <source>
        <dbReference type="SAM" id="Phobius"/>
    </source>
</evidence>
<keyword evidence="1" id="KW-0812">Transmembrane</keyword>
<sequence length="224" mass="25124">MASYYQHRYDEPGHRCVSNSQRSTRQRSFVALNVFLVNFFVFICVLNCQQSGVNALAVDSGKTSVVASPAASGNLPGTLFGTDAAGNPISLGNWRSSSGRSEKNATQVVPSSWNIQRIVKMITLAIETYQQLDMREADCQKKLLCELQQGKDVASTTARTLSNLFLYFDFFKRSPQLEEYREAIVNGQRRISSRSTADACSSFYSKCKFSITEFNEKYRRLLSS</sequence>
<dbReference type="AlphaFoldDB" id="A0A8J2KN20"/>
<name>A0A8J2KN20_9HEXA</name>
<evidence type="ECO:0000313" key="3">
    <source>
        <dbReference type="Proteomes" id="UP000708208"/>
    </source>
</evidence>
<gene>
    <name evidence="2" type="ORF">AFUS01_LOCUS17176</name>
</gene>
<organism evidence="2 3">
    <name type="scientific">Allacma fusca</name>
    <dbReference type="NCBI Taxonomy" id="39272"/>
    <lineage>
        <taxon>Eukaryota</taxon>
        <taxon>Metazoa</taxon>
        <taxon>Ecdysozoa</taxon>
        <taxon>Arthropoda</taxon>
        <taxon>Hexapoda</taxon>
        <taxon>Collembola</taxon>
        <taxon>Symphypleona</taxon>
        <taxon>Sminthuridae</taxon>
        <taxon>Allacma</taxon>
    </lineage>
</organism>
<dbReference type="Proteomes" id="UP000708208">
    <property type="component" value="Unassembled WGS sequence"/>
</dbReference>
<accession>A0A8J2KN20</accession>
<keyword evidence="1" id="KW-1133">Transmembrane helix</keyword>
<feature type="transmembrane region" description="Helical" evidence="1">
    <location>
        <begin position="29"/>
        <end position="46"/>
    </location>
</feature>
<protein>
    <submittedName>
        <fullName evidence="2">Uncharacterized protein</fullName>
    </submittedName>
</protein>
<evidence type="ECO:0000313" key="2">
    <source>
        <dbReference type="EMBL" id="CAG7728396.1"/>
    </source>
</evidence>
<proteinExistence type="predicted"/>
<comment type="caution">
    <text evidence="2">The sequence shown here is derived from an EMBL/GenBank/DDBJ whole genome shotgun (WGS) entry which is preliminary data.</text>
</comment>
<keyword evidence="3" id="KW-1185">Reference proteome</keyword>